<dbReference type="InParanoid" id="A0A674NP19"/>
<comment type="subcellular location">
    <subcellularLocation>
        <location evidence="1">Cell projection</location>
        <location evidence="1">Cilium</location>
    </subcellularLocation>
</comment>
<dbReference type="Gene3D" id="1.10.418.70">
    <property type="entry name" value="Intraflagellar transport protein 81, N-terminal domain"/>
    <property type="match status" value="1"/>
</dbReference>
<evidence type="ECO:0000313" key="10">
    <source>
        <dbReference type="Proteomes" id="UP000005226"/>
    </source>
</evidence>
<keyword evidence="4" id="KW-0969">Cilium</keyword>
<keyword evidence="2" id="KW-0970">Cilium biogenesis/degradation</keyword>
<evidence type="ECO:0000256" key="2">
    <source>
        <dbReference type="ARBA" id="ARBA00022794"/>
    </source>
</evidence>
<dbReference type="GeneTree" id="ENSGT00390000000999"/>
<dbReference type="Gene3D" id="1.10.510.10">
    <property type="entry name" value="Transferase(Phosphotransferase) domain 1"/>
    <property type="match status" value="1"/>
</dbReference>
<reference evidence="9" key="3">
    <citation type="submission" date="2025-09" db="UniProtKB">
        <authorList>
            <consortium name="Ensembl"/>
        </authorList>
    </citation>
    <scope>IDENTIFICATION</scope>
</reference>
<feature type="coiled-coil region" evidence="7">
    <location>
        <begin position="354"/>
        <end position="381"/>
    </location>
</feature>
<evidence type="ECO:0000256" key="4">
    <source>
        <dbReference type="ARBA" id="ARBA00023069"/>
    </source>
</evidence>
<dbReference type="GO" id="GO:0036064">
    <property type="term" value="C:ciliary basal body"/>
    <property type="evidence" value="ECO:0007669"/>
    <property type="project" value="TreeGrafter"/>
</dbReference>
<dbReference type="InterPro" id="IPR000719">
    <property type="entry name" value="Prot_kinase_dom"/>
</dbReference>
<dbReference type="SUPFAM" id="SSF56112">
    <property type="entry name" value="Protein kinase-like (PK-like)"/>
    <property type="match status" value="1"/>
</dbReference>
<organism evidence="9 10">
    <name type="scientific">Takifugu rubripes</name>
    <name type="common">Japanese pufferfish</name>
    <name type="synonym">Fugu rubripes</name>
    <dbReference type="NCBI Taxonomy" id="31033"/>
    <lineage>
        <taxon>Eukaryota</taxon>
        <taxon>Metazoa</taxon>
        <taxon>Chordata</taxon>
        <taxon>Craniata</taxon>
        <taxon>Vertebrata</taxon>
        <taxon>Euteleostomi</taxon>
        <taxon>Actinopterygii</taxon>
        <taxon>Neopterygii</taxon>
        <taxon>Teleostei</taxon>
        <taxon>Neoteleostei</taxon>
        <taxon>Acanthomorphata</taxon>
        <taxon>Eupercaria</taxon>
        <taxon>Tetraodontiformes</taxon>
        <taxon>Tetradontoidea</taxon>
        <taxon>Tetraodontidae</taxon>
        <taxon>Takifugu</taxon>
    </lineage>
</organism>
<dbReference type="AlphaFoldDB" id="A0A674NP19"/>
<dbReference type="GO" id="GO:0030992">
    <property type="term" value="C:intraciliary transport particle B"/>
    <property type="evidence" value="ECO:0007669"/>
    <property type="project" value="InterPro"/>
</dbReference>
<keyword evidence="3 7" id="KW-0175">Coiled coil</keyword>
<dbReference type="GO" id="GO:0060271">
    <property type="term" value="P:cilium assembly"/>
    <property type="evidence" value="ECO:0007669"/>
    <property type="project" value="InterPro"/>
</dbReference>
<dbReference type="Pfam" id="PF18383">
    <property type="entry name" value="IFT81_CH"/>
    <property type="match status" value="1"/>
</dbReference>
<dbReference type="Ensembl" id="ENSTRUT00000064878.1">
    <property type="protein sequence ID" value="ENSTRUP00000074769.1"/>
    <property type="gene ID" value="ENSTRUG00000026713.1"/>
</dbReference>
<reference evidence="9" key="2">
    <citation type="submission" date="2025-08" db="UniProtKB">
        <authorList>
            <consortium name="Ensembl"/>
        </authorList>
    </citation>
    <scope>IDENTIFICATION</scope>
</reference>
<dbReference type="InterPro" id="IPR029600">
    <property type="entry name" value="IFT81"/>
</dbReference>
<dbReference type="InterPro" id="IPR011009">
    <property type="entry name" value="Kinase-like_dom_sf"/>
</dbReference>
<keyword evidence="5" id="KW-0966">Cell projection</keyword>
<accession>A0A674NP19</accession>
<sequence>MLKESIFIVNQLNKEPFLKNLTFPSFEALSPLMLLEVLNEVLTEIQPKYTEIIQDKTDEERVQEMINLLSMLEYEPIKECCDLQAIREGLDTNDKVVIYPILFWLLQDVSTLKRKAYLSQFTCEIEVPEFLHHDETLYIYSNKQKEQIQKFQQTFVMYEDLQPLSVSKNNAVVENRTMQNNKCSLLKQKEMLHKELESLVKSPDILLKASRQLRLERERAKLVARQTTEQEEQLSQAQKRVSELEEQTKGHLVAGDNAADLIVELRNEIEANTVKVMEKLPTELEKMRKEVDALQKLAEMPVVTAAQLLEMKNQIQDVTSKIHKRTVKNIIDQSCEEDRLKSIREKASAIHQTNNLKAQELQDLKDRLAFVERKAKVSTTQTRFHDAEWGLWDELKCKKINLRKKYEEVDGLKAERAHLQGTERVLKQTARYFHPLLQILEAEKDKTGPSDVQRKLERMAFVKKKDQSQTDMCELRRLKAMMASLTSYMSTLREERKAVRQQALEDRFELKRAYGTTSLNDKLKLLKDENAELERQCNDKQALIETTKMKLKAAMFELKAYNCLEARDHTTKSSLCDFMKKRCYLSLRVAEIGVVTQQMLVTLNARKHIGVIHCDIKPDNITLVNHTAQSFKIQLSDFGLAQKVSKIIQGTKVQALGYRAPELFL</sequence>
<dbReference type="InterPro" id="IPR043016">
    <property type="entry name" value="IFT81_N_sf"/>
</dbReference>
<reference evidence="9 10" key="1">
    <citation type="journal article" date="2011" name="Genome Biol. Evol.">
        <title>Integration of the genetic map and genome assembly of fugu facilitates insights into distinct features of genome evolution in teleosts and mammals.</title>
        <authorList>
            <person name="Kai W."/>
            <person name="Kikuchi K."/>
            <person name="Tohari S."/>
            <person name="Chew A.K."/>
            <person name="Tay A."/>
            <person name="Fujiwara A."/>
            <person name="Hosoya S."/>
            <person name="Suetake H."/>
            <person name="Naruse K."/>
            <person name="Brenner S."/>
            <person name="Suzuki Y."/>
            <person name="Venkatesh B."/>
        </authorList>
    </citation>
    <scope>NUCLEOTIDE SEQUENCE [LARGE SCALE GENOMIC DNA]</scope>
</reference>
<evidence type="ECO:0000256" key="6">
    <source>
        <dbReference type="ARBA" id="ARBA00043983"/>
    </source>
</evidence>
<dbReference type="GO" id="GO:0015631">
    <property type="term" value="F:tubulin binding"/>
    <property type="evidence" value="ECO:0007669"/>
    <property type="project" value="InterPro"/>
</dbReference>
<evidence type="ECO:0000259" key="8">
    <source>
        <dbReference type="PROSITE" id="PS50011"/>
    </source>
</evidence>
<evidence type="ECO:0000313" key="9">
    <source>
        <dbReference type="Ensembl" id="ENSTRUP00000074769.1"/>
    </source>
</evidence>
<dbReference type="PANTHER" id="PTHR15614:SF2">
    <property type="entry name" value="INTRAFLAGELLAR TRANSPORT PROTEIN 81 HOMOLOG"/>
    <property type="match status" value="1"/>
</dbReference>
<name>A0A674NP19_TAKRU</name>
<keyword evidence="10" id="KW-1185">Reference proteome</keyword>
<feature type="domain" description="Protein kinase" evidence="8">
    <location>
        <begin position="475"/>
        <end position="665"/>
    </location>
</feature>
<comment type="similarity">
    <text evidence="6">Belongs to the IFT81 family.</text>
</comment>
<evidence type="ECO:0000256" key="5">
    <source>
        <dbReference type="ARBA" id="ARBA00023273"/>
    </source>
</evidence>
<protein>
    <recommendedName>
        <fullName evidence="8">Protein kinase domain-containing protein</fullName>
    </recommendedName>
</protein>
<dbReference type="InterPro" id="IPR041146">
    <property type="entry name" value="IFT81_CH"/>
</dbReference>
<dbReference type="GO" id="GO:0042073">
    <property type="term" value="P:intraciliary transport"/>
    <property type="evidence" value="ECO:0007669"/>
    <property type="project" value="InterPro"/>
</dbReference>
<evidence type="ECO:0000256" key="7">
    <source>
        <dbReference type="SAM" id="Coils"/>
    </source>
</evidence>
<dbReference type="PANTHER" id="PTHR15614">
    <property type="entry name" value="INTRAFLAGELLAR TRANSPORT PROTEIN 81 HOMOLOG"/>
    <property type="match status" value="1"/>
</dbReference>
<dbReference type="GO" id="GO:0005524">
    <property type="term" value="F:ATP binding"/>
    <property type="evidence" value="ECO:0007669"/>
    <property type="project" value="InterPro"/>
</dbReference>
<dbReference type="PROSITE" id="PS00108">
    <property type="entry name" value="PROTEIN_KINASE_ST"/>
    <property type="match status" value="1"/>
</dbReference>
<dbReference type="Pfam" id="PF00069">
    <property type="entry name" value="Pkinase"/>
    <property type="match status" value="1"/>
</dbReference>
<evidence type="ECO:0000256" key="3">
    <source>
        <dbReference type="ARBA" id="ARBA00023054"/>
    </source>
</evidence>
<proteinExistence type="inferred from homology"/>
<evidence type="ECO:0000256" key="1">
    <source>
        <dbReference type="ARBA" id="ARBA00004138"/>
    </source>
</evidence>
<dbReference type="GO" id="GO:0004672">
    <property type="term" value="F:protein kinase activity"/>
    <property type="evidence" value="ECO:0007669"/>
    <property type="project" value="InterPro"/>
</dbReference>
<dbReference type="PROSITE" id="PS50011">
    <property type="entry name" value="PROTEIN_KINASE_DOM"/>
    <property type="match status" value="1"/>
</dbReference>
<dbReference type="Proteomes" id="UP000005226">
    <property type="component" value="Chromosome 20"/>
</dbReference>
<feature type="coiled-coil region" evidence="7">
    <location>
        <begin position="516"/>
        <end position="550"/>
    </location>
</feature>
<dbReference type="InterPro" id="IPR008271">
    <property type="entry name" value="Ser/Thr_kinase_AS"/>
</dbReference>